<dbReference type="InterPro" id="IPR046953">
    <property type="entry name" value="Spore_GerAC-like_C"/>
</dbReference>
<accession>A0A2V5K2V6</accession>
<dbReference type="GO" id="GO:0016020">
    <property type="term" value="C:membrane"/>
    <property type="evidence" value="ECO:0007669"/>
    <property type="project" value="UniProtKB-SubCell"/>
</dbReference>
<reference evidence="11 12" key="1">
    <citation type="submission" date="2018-05" db="EMBL/GenBank/DDBJ databases">
        <title>Paenibacillus flagellatus sp. nov., isolated from selenium mineral soil.</title>
        <authorList>
            <person name="Dai X."/>
        </authorList>
    </citation>
    <scope>NUCLEOTIDE SEQUENCE [LARGE SCALE GENOMIC DNA]</scope>
    <source>
        <strain evidence="11 12">DXL2</strain>
    </source>
</reference>
<evidence type="ECO:0000259" key="9">
    <source>
        <dbReference type="Pfam" id="PF05504"/>
    </source>
</evidence>
<name>A0A2V5K2V6_9BACL</name>
<dbReference type="Proteomes" id="UP000247476">
    <property type="component" value="Unassembled WGS sequence"/>
</dbReference>
<feature type="domain" description="Spore germination GerAC-like C-terminal" evidence="9">
    <location>
        <begin position="255"/>
        <end position="418"/>
    </location>
</feature>
<dbReference type="GO" id="GO:0009847">
    <property type="term" value="P:spore germination"/>
    <property type="evidence" value="ECO:0007669"/>
    <property type="project" value="InterPro"/>
</dbReference>
<keyword evidence="6" id="KW-0564">Palmitate</keyword>
<organism evidence="11 12">
    <name type="scientific">Paenibacillus flagellatus</name>
    <dbReference type="NCBI Taxonomy" id="2211139"/>
    <lineage>
        <taxon>Bacteria</taxon>
        <taxon>Bacillati</taxon>
        <taxon>Bacillota</taxon>
        <taxon>Bacilli</taxon>
        <taxon>Bacillales</taxon>
        <taxon>Paenibacillaceae</taxon>
        <taxon>Paenibacillus</taxon>
    </lineage>
</organism>
<evidence type="ECO:0000256" key="4">
    <source>
        <dbReference type="ARBA" id="ARBA00022729"/>
    </source>
</evidence>
<evidence type="ECO:0000256" key="7">
    <source>
        <dbReference type="ARBA" id="ARBA00023288"/>
    </source>
</evidence>
<evidence type="ECO:0000256" key="2">
    <source>
        <dbReference type="ARBA" id="ARBA00007886"/>
    </source>
</evidence>
<evidence type="ECO:0000256" key="6">
    <source>
        <dbReference type="ARBA" id="ARBA00023139"/>
    </source>
</evidence>
<gene>
    <name evidence="11" type="ORF">DLM86_17455</name>
</gene>
<dbReference type="NCBIfam" id="TIGR02887">
    <property type="entry name" value="spore_ger_x_C"/>
    <property type="match status" value="1"/>
</dbReference>
<protein>
    <submittedName>
        <fullName evidence="11">Ger(X)C family spore germination protein</fullName>
    </submittedName>
</protein>
<proteinExistence type="inferred from homology"/>
<dbReference type="InterPro" id="IPR038501">
    <property type="entry name" value="Spore_GerAC_C_sf"/>
</dbReference>
<dbReference type="PANTHER" id="PTHR35789">
    <property type="entry name" value="SPORE GERMINATION PROTEIN B3"/>
    <property type="match status" value="1"/>
</dbReference>
<dbReference type="EMBL" id="QJVJ01000007">
    <property type="protein sequence ID" value="PYI53548.1"/>
    <property type="molecule type" value="Genomic_DNA"/>
</dbReference>
<keyword evidence="4" id="KW-0732">Signal</keyword>
<evidence type="ECO:0000256" key="8">
    <source>
        <dbReference type="SAM" id="MobiDB-lite"/>
    </source>
</evidence>
<evidence type="ECO:0000259" key="10">
    <source>
        <dbReference type="Pfam" id="PF25198"/>
    </source>
</evidence>
<evidence type="ECO:0000313" key="11">
    <source>
        <dbReference type="EMBL" id="PYI53548.1"/>
    </source>
</evidence>
<evidence type="ECO:0000256" key="3">
    <source>
        <dbReference type="ARBA" id="ARBA00022544"/>
    </source>
</evidence>
<sequence length="422" mass="47956">MRIRHPGRAAPAVARPRRPGETVRRTRRRRQGGDSRMKVPFASVRTIVRLVLALPLLVLLTAGCWDRREIEERTSVVALAIDRDRDNPQFITLSVQIPIPIRIAGSGAGGGGGDGKNSVKVMSATGKTVVDAFQNLQKRLNQELFYGHTRIIAIGDDVAKEGLIHILDPFRRDPQIRRLLWPIIVKGNALELLNAVPTLEQIPTVFIMSLIENGAKSGRIPDVNLGDFFIDLSSASREAYMNYVEVNKNDVKWCGVGVFRGDRMIGKLDERETWNLIHLREKKGGGNIVFPYENDPSKLVTLNTEFVSSKKNISFQDGKTIVRIHVELESNLLEKTFDMNLFQEASIKRLEQQAEKYLNEGAADLVRKLQRQYKTDTLGIGSYIKAHHTSEWKRMDWERQFPEADIRITYRIRVRNPGMELR</sequence>
<comment type="subcellular location">
    <subcellularLocation>
        <location evidence="1">Membrane</location>
        <topology evidence="1">Lipid-anchor</topology>
    </subcellularLocation>
</comment>
<dbReference type="InterPro" id="IPR008844">
    <property type="entry name" value="Spore_GerAC-like"/>
</dbReference>
<evidence type="ECO:0000256" key="1">
    <source>
        <dbReference type="ARBA" id="ARBA00004635"/>
    </source>
</evidence>
<keyword evidence="12" id="KW-1185">Reference proteome</keyword>
<comment type="similarity">
    <text evidence="2">Belongs to the GerABKC lipoprotein family.</text>
</comment>
<keyword evidence="5" id="KW-0472">Membrane</keyword>
<dbReference type="PANTHER" id="PTHR35789:SF1">
    <property type="entry name" value="SPORE GERMINATION PROTEIN B3"/>
    <property type="match status" value="1"/>
</dbReference>
<keyword evidence="3" id="KW-0309">Germination</keyword>
<dbReference type="AlphaFoldDB" id="A0A2V5K2V6"/>
<dbReference type="Gene3D" id="3.30.300.210">
    <property type="entry name" value="Nutrient germinant receptor protein C, domain 3"/>
    <property type="match status" value="1"/>
</dbReference>
<feature type="region of interest" description="Disordered" evidence="8">
    <location>
        <begin position="1"/>
        <end position="36"/>
    </location>
</feature>
<feature type="domain" description="Spore germination protein N-terminal" evidence="10">
    <location>
        <begin position="66"/>
        <end position="246"/>
    </location>
</feature>
<dbReference type="InterPro" id="IPR057336">
    <property type="entry name" value="GerAC_N"/>
</dbReference>
<evidence type="ECO:0000256" key="5">
    <source>
        <dbReference type="ARBA" id="ARBA00023136"/>
    </source>
</evidence>
<comment type="caution">
    <text evidence="11">The sequence shown here is derived from an EMBL/GenBank/DDBJ whole genome shotgun (WGS) entry which is preliminary data.</text>
</comment>
<keyword evidence="7" id="KW-0449">Lipoprotein</keyword>
<evidence type="ECO:0000313" key="12">
    <source>
        <dbReference type="Proteomes" id="UP000247476"/>
    </source>
</evidence>
<dbReference type="Pfam" id="PF05504">
    <property type="entry name" value="Spore_GerAC"/>
    <property type="match status" value="1"/>
</dbReference>
<dbReference type="Pfam" id="PF25198">
    <property type="entry name" value="Spore_GerAC_N"/>
    <property type="match status" value="1"/>
</dbReference>